<sequence>MARIKYYYDTESCKYERVKVSSWDIVLNSLGFLSLSLILAIGIFYTYNLYFQSPVEARLEKENEELKYYYELLQEEMTEAASMLTSLQERDDNVYRVIFEAEPIPSSIRDAGVGGVNRYRELTNKGLERADLVVDVHEKLDKLKKQMYIQTKSYDELLDMATNKEKFFAAMPAIQPVSNEELKRLSSGFGIRIDPILKTKKLHTGVDFSAPKGTPIYATGDGTVKMVRSSLGGYGRQVEVDHGYGYVTKYAHMEMYSVKKGQKVKRGECIGYVGNSGKSTAPHLHYEVHKDGKKINPVHYFYQDLNSSEYEEILRLASIENQALGSY</sequence>
<dbReference type="Gene3D" id="2.70.70.10">
    <property type="entry name" value="Glucose Permease (Domain IIA)"/>
    <property type="match status" value="1"/>
</dbReference>
<dbReference type="InterPro" id="IPR016047">
    <property type="entry name" value="M23ase_b-sheet_dom"/>
</dbReference>
<feature type="coiled-coil region" evidence="1">
    <location>
        <begin position="56"/>
        <end position="90"/>
    </location>
</feature>
<protein>
    <submittedName>
        <fullName evidence="4">M23 family metallopeptidase</fullName>
    </submittedName>
</protein>
<keyword evidence="1" id="KW-0175">Coiled coil</keyword>
<evidence type="ECO:0000256" key="2">
    <source>
        <dbReference type="SAM" id="Phobius"/>
    </source>
</evidence>
<proteinExistence type="predicted"/>
<organism evidence="4 5">
    <name type="scientific">Reichenbachiella carrageenanivorans</name>
    <dbReference type="NCBI Taxonomy" id="2979869"/>
    <lineage>
        <taxon>Bacteria</taxon>
        <taxon>Pseudomonadati</taxon>
        <taxon>Bacteroidota</taxon>
        <taxon>Cytophagia</taxon>
        <taxon>Cytophagales</taxon>
        <taxon>Reichenbachiellaceae</taxon>
        <taxon>Reichenbachiella</taxon>
    </lineage>
</organism>
<dbReference type="PANTHER" id="PTHR21666:SF286">
    <property type="entry name" value="LIPOPROTEIN NLPD"/>
    <property type="match status" value="1"/>
</dbReference>
<evidence type="ECO:0000313" key="5">
    <source>
        <dbReference type="Proteomes" id="UP001062165"/>
    </source>
</evidence>
<name>A0ABY6D2I1_9BACT</name>
<keyword evidence="2" id="KW-1133">Transmembrane helix</keyword>
<accession>A0ABY6D2I1</accession>
<reference evidence="4" key="1">
    <citation type="submission" date="2022-10" db="EMBL/GenBank/DDBJ databases">
        <title>Comparative genomics and taxonomic characterization of three novel marine species of genus Reichenbachiella exhibiting antioxidant and polysaccharide degradation activities.</title>
        <authorList>
            <person name="Muhammad N."/>
            <person name="Lee Y.-J."/>
            <person name="Ko J."/>
            <person name="Kim S.-G."/>
        </authorList>
    </citation>
    <scope>NUCLEOTIDE SEQUENCE</scope>
    <source>
        <strain evidence="4">Wsw4-B4</strain>
    </source>
</reference>
<dbReference type="InterPro" id="IPR050570">
    <property type="entry name" value="Cell_wall_metabolism_enzyme"/>
</dbReference>
<dbReference type="PANTHER" id="PTHR21666">
    <property type="entry name" value="PEPTIDASE-RELATED"/>
    <property type="match status" value="1"/>
</dbReference>
<gene>
    <name evidence="4" type="ORF">N7E81_18305</name>
</gene>
<dbReference type="CDD" id="cd12797">
    <property type="entry name" value="M23_peptidase"/>
    <property type="match status" value="1"/>
</dbReference>
<dbReference type="SUPFAM" id="SSF51261">
    <property type="entry name" value="Duplicated hybrid motif"/>
    <property type="match status" value="1"/>
</dbReference>
<dbReference type="EMBL" id="CP106735">
    <property type="protein sequence ID" value="UXX79308.1"/>
    <property type="molecule type" value="Genomic_DNA"/>
</dbReference>
<dbReference type="Proteomes" id="UP001062165">
    <property type="component" value="Chromosome"/>
</dbReference>
<feature type="transmembrane region" description="Helical" evidence="2">
    <location>
        <begin position="25"/>
        <end position="47"/>
    </location>
</feature>
<keyword evidence="5" id="KW-1185">Reference proteome</keyword>
<dbReference type="InterPro" id="IPR011055">
    <property type="entry name" value="Dup_hybrid_motif"/>
</dbReference>
<evidence type="ECO:0000256" key="1">
    <source>
        <dbReference type="SAM" id="Coils"/>
    </source>
</evidence>
<evidence type="ECO:0000313" key="4">
    <source>
        <dbReference type="EMBL" id="UXX79308.1"/>
    </source>
</evidence>
<keyword evidence="2" id="KW-0812">Transmembrane</keyword>
<dbReference type="RefSeq" id="WP_263051051.1">
    <property type="nucleotide sequence ID" value="NZ_CP106735.1"/>
</dbReference>
<evidence type="ECO:0000259" key="3">
    <source>
        <dbReference type="Pfam" id="PF01551"/>
    </source>
</evidence>
<keyword evidence="2" id="KW-0472">Membrane</keyword>
<feature type="domain" description="M23ase beta-sheet core" evidence="3">
    <location>
        <begin position="202"/>
        <end position="297"/>
    </location>
</feature>
<dbReference type="Pfam" id="PF01551">
    <property type="entry name" value="Peptidase_M23"/>
    <property type="match status" value="1"/>
</dbReference>